<name>I0K5E6_9BACT</name>
<evidence type="ECO:0000259" key="1">
    <source>
        <dbReference type="Pfam" id="PF04738"/>
    </source>
</evidence>
<dbReference type="AlphaFoldDB" id="I0K5E6"/>
<dbReference type="Proteomes" id="UP000011058">
    <property type="component" value="Chromosome"/>
</dbReference>
<feature type="domain" description="Thiopeptide-type bacteriocin biosynthesis" evidence="2">
    <location>
        <begin position="757"/>
        <end position="1016"/>
    </location>
</feature>
<dbReference type="PATRIC" id="fig|1166018.3.peg.3069"/>
<dbReference type="InterPro" id="IPR006827">
    <property type="entry name" value="Lant_deHydtase_N"/>
</dbReference>
<protein>
    <submittedName>
        <fullName evidence="3">Subtilin biosynthesis protein spaB</fullName>
    </submittedName>
</protein>
<dbReference type="STRING" id="1166018.FAES_1339"/>
<keyword evidence="4" id="KW-1185">Reference proteome</keyword>
<organism evidence="3 4">
    <name type="scientific">Fibrella aestuarina BUZ 2</name>
    <dbReference type="NCBI Taxonomy" id="1166018"/>
    <lineage>
        <taxon>Bacteria</taxon>
        <taxon>Pseudomonadati</taxon>
        <taxon>Bacteroidota</taxon>
        <taxon>Cytophagia</taxon>
        <taxon>Cytophagales</taxon>
        <taxon>Spirosomataceae</taxon>
        <taxon>Fibrella</taxon>
    </lineage>
</organism>
<gene>
    <name evidence="3" type="ORF">FAES_1339</name>
</gene>
<dbReference type="OrthoDB" id="1273722at2"/>
<evidence type="ECO:0000313" key="4">
    <source>
        <dbReference type="Proteomes" id="UP000011058"/>
    </source>
</evidence>
<accession>I0K5E6</accession>
<dbReference type="EMBL" id="HE796683">
    <property type="protein sequence ID" value="CCG99349.1"/>
    <property type="molecule type" value="Genomic_DNA"/>
</dbReference>
<reference evidence="3 4" key="1">
    <citation type="journal article" date="2012" name="J. Bacteriol.">
        <title>Genome Sequence of Fibrella aestuarina BUZ 2T, a Filamentous Marine Bacterium.</title>
        <authorList>
            <person name="Filippini M."/>
            <person name="Qi W."/>
            <person name="Blom J."/>
            <person name="Goesmann A."/>
            <person name="Smits T.H."/>
            <person name="Bagheri H.C."/>
        </authorList>
    </citation>
    <scope>NUCLEOTIDE SEQUENCE [LARGE SCALE GENOMIC DNA]</scope>
    <source>
        <strain evidence="4">BUZ 2T</strain>
    </source>
</reference>
<dbReference type="eggNOG" id="ENOG502Z81U">
    <property type="taxonomic scope" value="Bacteria"/>
</dbReference>
<dbReference type="Pfam" id="PF14028">
    <property type="entry name" value="Lant_dehydr_C"/>
    <property type="match status" value="1"/>
</dbReference>
<dbReference type="InterPro" id="IPR023809">
    <property type="entry name" value="Thiopep_bacteriocin_synth_dom"/>
</dbReference>
<sequence length="1038" mass="115442">MTARAALTPASYFLLRTPSLPINTVDDLHHDPSVCLPRLWRDRWFNDALFVSSPALHTSIQLHLDQHGWPLPPSLLRPLTNYVLRISTRSTPFGLMAGCSVGSVDLALSQVRLQPLAQRAVLFRRLDMDCVARLVQQLLLEPAIRQQVRFFTNNSHYTIGDELRYIECDNSGAQRRYFVSAVGHSPSLQALLDEAVSGRTIGQLMDWLVADGHTPDLAQHVVAQLIDSQLIVSELEPELTGGAMLPLLRAKLVPLTGTEAIVAMLNQVEQLLSRSDLTASAVQEQVRQALAPYLSANTTTHLIQTDLFIRTTVNQLSERVVSTITDQLGTLLPLNQPRAIPAFRAFVRRFQDRYDGREIPLLEALDGEFGVGYGTTAGSQTVYAPLTDGLQFPAPPTDRQVTWGAFDELALKKWAQALRTGQLAVELTLDELAALPKPTPPPASAYVAGNLLSASEADLDKGDFQFNLLATGGPSAANLLGRFCAHSPELTAHVQASLAEEALHEPDTLFAEVVHWPDDRLGNVLIRPAFRPYEIPYISRASVGPEQQLPASDLLVSVGPDGLVRLRSRRYNRPVVPRLSNAHNYQHGLSVYQFLADLQHQHATMTLRWHWGLLDGQAFLPRITFKNLILCRANWTLPVASLPLTTPGDLAHHLQTNQHAPRWIALAQGDNELVIDLSSTVGQQTLFDEAKRLTTLRLVEWLATPEHCWLTDGDQRFVQELVLPISYQPVTATPPKAPLEATATPLLPRSFAPGSAWLYVKLYTGAYYADELLAAVVTPLLQEWYQTEQITAGFFIRYYDPDFHLRLRVHSERVGFTGPLLDRLHERLAPYLTAGIVHRVQIDTYEREVERYGAATMALSEQLFSADSLTALTYLAEQPDPADRWLFALQSCDALLTDFAVDLATRTSLLQTLQAQFLAEHHADQALRKQLNDRFRAQQRLIEQRLADPNVPSLSDRSAGLGTLVDQIRAACGANPTGPSLLSLLASYLHMTLNRLFTSAHRQQEMVVYHFLARYYESQLARQRKGHAQGAKTPSSNG</sequence>
<evidence type="ECO:0000259" key="2">
    <source>
        <dbReference type="Pfam" id="PF14028"/>
    </source>
</evidence>
<proteinExistence type="predicted"/>
<evidence type="ECO:0000313" key="3">
    <source>
        <dbReference type="EMBL" id="CCG99349.1"/>
    </source>
</evidence>
<dbReference type="NCBIfam" id="TIGR03891">
    <property type="entry name" value="thiopep_ocin"/>
    <property type="match status" value="1"/>
</dbReference>
<dbReference type="HOGENOM" id="CLU_010573_0_0_10"/>
<dbReference type="KEGG" id="fae:FAES_1339"/>
<feature type="domain" description="Lantibiotic dehydratase N-terminal" evidence="1">
    <location>
        <begin position="42"/>
        <end position="686"/>
    </location>
</feature>
<dbReference type="RefSeq" id="WP_015330448.1">
    <property type="nucleotide sequence ID" value="NC_020054.1"/>
</dbReference>
<dbReference type="Pfam" id="PF04738">
    <property type="entry name" value="Lant_dehydr_N"/>
    <property type="match status" value="1"/>
</dbReference>